<feature type="compositionally biased region" description="Basic and acidic residues" evidence="1">
    <location>
        <begin position="276"/>
        <end position="289"/>
    </location>
</feature>
<proteinExistence type="predicted"/>
<feature type="region of interest" description="Disordered" evidence="1">
    <location>
        <begin position="38"/>
        <end position="93"/>
    </location>
</feature>
<comment type="caution">
    <text evidence="2">The sequence shown here is derived from an EMBL/GenBank/DDBJ whole genome shotgun (WGS) entry which is preliminary data.</text>
</comment>
<evidence type="ECO:0000313" key="2">
    <source>
        <dbReference type="EMBL" id="KAK0416407.1"/>
    </source>
</evidence>
<feature type="region of interest" description="Disordered" evidence="1">
    <location>
        <begin position="842"/>
        <end position="876"/>
    </location>
</feature>
<organism evidence="2 3">
    <name type="scientific">Steinernema hermaphroditum</name>
    <dbReference type="NCBI Taxonomy" id="289476"/>
    <lineage>
        <taxon>Eukaryota</taxon>
        <taxon>Metazoa</taxon>
        <taxon>Ecdysozoa</taxon>
        <taxon>Nematoda</taxon>
        <taxon>Chromadorea</taxon>
        <taxon>Rhabditida</taxon>
        <taxon>Tylenchina</taxon>
        <taxon>Panagrolaimomorpha</taxon>
        <taxon>Strongyloidoidea</taxon>
        <taxon>Steinernematidae</taxon>
        <taxon>Steinernema</taxon>
    </lineage>
</organism>
<dbReference type="EMBL" id="JAUCMV010000002">
    <property type="protein sequence ID" value="KAK0416407.1"/>
    <property type="molecule type" value="Genomic_DNA"/>
</dbReference>
<feature type="region of interest" description="Disordered" evidence="1">
    <location>
        <begin position="213"/>
        <end position="236"/>
    </location>
</feature>
<feature type="compositionally biased region" description="Acidic residues" evidence="1">
    <location>
        <begin position="38"/>
        <end position="53"/>
    </location>
</feature>
<protein>
    <recommendedName>
        <fullName evidence="4">Condensin complex subunit 2</fullName>
    </recommendedName>
</protein>
<accession>A0AA39I248</accession>
<feature type="region of interest" description="Disordered" evidence="1">
    <location>
        <begin position="1067"/>
        <end position="1151"/>
    </location>
</feature>
<name>A0AA39I248_9BILA</name>
<keyword evidence="3" id="KW-1185">Reference proteome</keyword>
<gene>
    <name evidence="2" type="ORF">QR680_012465</name>
</gene>
<dbReference type="Proteomes" id="UP001175271">
    <property type="component" value="Unassembled WGS sequence"/>
</dbReference>
<feature type="compositionally biased region" description="Basic residues" evidence="1">
    <location>
        <begin position="1070"/>
        <end position="1079"/>
    </location>
</feature>
<feature type="region of interest" description="Disordered" evidence="1">
    <location>
        <begin position="931"/>
        <end position="979"/>
    </location>
</feature>
<sequence length="1365" mass="155270">MVAASSTKRRDSSLRKIFCCFFPLKVKSFEKQREELIIEEAPSEETSLEEPPIEETRSEETPIEEPPIEETPFEEPPIEETPIEETPTEEESLPKRHKIIKFNEYVEVTEAENYDRRSKKPWTKLSLLEREVSSMSSATPVDDKEVAELLARATKKHVSKQFSTDLIAKLPQVAHTQSLTNMGKLLDASAKIFAYKVDQTYIEAQNALRDINKQPRKKAEKENVADEGSKAKDSVMQTDYREYEIKESDAFQRISREDEESQELPQMDFLKRKGKVELPNEESYSRKADLFPGAPNSDDNREAVKERHEKIRKKCRKIAKSPNNDVPLSDSSDEETTLQQRDVKLYDHFECVKFRNQIRHDNARKFLLPEEEFDVDLDDNEPYNPLYSKTIRRTGITAGALMLANTAMSENGLIMRLHPRGFTRPQLKPLDLPSLDEVRAHEDFLGIMQKCLNPDKENFKVLIREASKKGIQEAVKRRKSQKFVVDLGVQTQLTTQQKADFTMNGSDENCVEIIDELIDPDMFIEEVETKARRNGRKGKVNRPRKVMRILPTSSCQRSKTYKVRCEAGKLVRQLFAEEELDKTRNGTNWDMLMSLTEEDATNLGISSGLMNRLKDAATQKSISDQLLAEVGSLVRDNQKNALLEILFGDNLNCAPDGCMLSEVKSSGINFNFTDDFYDFDSMWHCQIAQAVDKDEASASQLRNRKSTKIGKSSLVLVRGNVEQPLYFNQDFKAERQGQNSLKVPEHLSMKPLRVTHIPYISELPIRVETFEESGRSATPTTLGKSFGLIERAFGAAQPSLHPNNNWVETLDVSVIKLPKFDIEERAQARHFKRYGEDGASVVDESEFGDHASPPKRFRESSVVSVPPLDPSDHSRGTILDQLERNVDTTAKTRRRTTSRSSIRSNLDVAINESFLGDLQFSGDTDDIVNTPARPMFDNSHWKTAQDDPTKTPATTKGTKGKRRTAVQNKEDEYSEDDEEKFDIPPRQKYFFRSDMCFEGIIKHRTKETDEMEKILLIDRGIPEELYIPVKYCRCNEEPRTPDLPKEYTFNDLFRAYSASANEKLPVLTPKPRKLLKAPRSRSQTRAPSKIPSREMEEQPQVGQFKRYGENSVEDELGGRPQSPREGSVAPFSPAAPFDSDMPCDEPNNDRPETLLDRLERITSAHNQDDAEMNVDQVTGYVESAVDEPVHIVDDSPWMATQKSAWKIQSQATNDDDEMYSVQYKQSRVDAPLVKRAIAAILSNSTESDVQSMNIEEAVGVVQEFLADLKTEISDHPELDKEFKALNVRIADFVVSGHHTFTNLLARLPPLVDQKTAEDLKPSTALTILLHMCNENVLDLFQTRCRKTGLVSEAALDDFTIKSDGC</sequence>
<feature type="region of interest" description="Disordered" evidence="1">
    <location>
        <begin position="276"/>
        <end position="302"/>
    </location>
</feature>
<evidence type="ECO:0000256" key="1">
    <source>
        <dbReference type="SAM" id="MobiDB-lite"/>
    </source>
</evidence>
<evidence type="ECO:0000313" key="3">
    <source>
        <dbReference type="Proteomes" id="UP001175271"/>
    </source>
</evidence>
<reference evidence="2" key="1">
    <citation type="submission" date="2023-06" db="EMBL/GenBank/DDBJ databases">
        <title>Genomic analysis of the entomopathogenic nematode Steinernema hermaphroditum.</title>
        <authorList>
            <person name="Schwarz E.M."/>
            <person name="Heppert J.K."/>
            <person name="Baniya A."/>
            <person name="Schwartz H.T."/>
            <person name="Tan C.-H."/>
            <person name="Antoshechkin I."/>
            <person name="Sternberg P.W."/>
            <person name="Goodrich-Blair H."/>
            <person name="Dillman A.R."/>
        </authorList>
    </citation>
    <scope>NUCLEOTIDE SEQUENCE</scope>
    <source>
        <strain evidence="2">PS9179</strain>
        <tissue evidence="2">Whole animal</tissue>
    </source>
</reference>
<evidence type="ECO:0008006" key="4">
    <source>
        <dbReference type="Google" id="ProtNLM"/>
    </source>
</evidence>
<feature type="compositionally biased region" description="Acidic residues" evidence="1">
    <location>
        <begin position="61"/>
        <end position="91"/>
    </location>
</feature>
<feature type="compositionally biased region" description="Basic and acidic residues" evidence="1">
    <location>
        <begin position="939"/>
        <end position="949"/>
    </location>
</feature>